<dbReference type="InterPro" id="IPR034160">
    <property type="entry name" value="TOPRIM_GyrB"/>
</dbReference>
<dbReference type="Gene3D" id="3.30.565.10">
    <property type="entry name" value="Histidine kinase-like ATPase, C-terminal domain"/>
    <property type="match status" value="1"/>
</dbReference>
<evidence type="ECO:0000259" key="12">
    <source>
        <dbReference type="PROSITE" id="PS50880"/>
    </source>
</evidence>
<dbReference type="Gene3D" id="3.40.50.670">
    <property type="match status" value="2"/>
</dbReference>
<comment type="caution">
    <text evidence="13">The sequence shown here is derived from an EMBL/GenBank/DDBJ whole genome shotgun (WGS) entry which is preliminary data.</text>
</comment>
<comment type="catalytic activity">
    <reaction evidence="1 11">
        <text>ATP-dependent breakage, passage and rejoining of double-stranded DNA.</text>
        <dbReference type="EC" id="5.6.2.2"/>
    </reaction>
</comment>
<dbReference type="InterPro" id="IPR013759">
    <property type="entry name" value="Topo_IIA_B_C"/>
</dbReference>
<name>A0ABQ5UKB5_9HYPH</name>
<feature type="binding site" evidence="11">
    <location>
        <position position="509"/>
    </location>
    <ligand>
        <name>Mg(2+)</name>
        <dbReference type="ChEBI" id="CHEBI:18420"/>
        <label>2</label>
    </ligand>
</feature>
<dbReference type="InterPro" id="IPR011557">
    <property type="entry name" value="GyrB"/>
</dbReference>
<dbReference type="InterPro" id="IPR013506">
    <property type="entry name" value="Topo_IIA_bsu_dom2"/>
</dbReference>
<keyword evidence="7 11" id="KW-0460">Magnesium</keyword>
<dbReference type="SUPFAM" id="SSF55874">
    <property type="entry name" value="ATPase domain of HSP90 chaperone/DNA topoisomerase II/histidine kinase"/>
    <property type="match status" value="1"/>
</dbReference>
<dbReference type="InterPro" id="IPR002288">
    <property type="entry name" value="DNA_gyrase_B_C"/>
</dbReference>
<dbReference type="InterPro" id="IPR001241">
    <property type="entry name" value="Topo_IIA"/>
</dbReference>
<dbReference type="CDD" id="cd00822">
    <property type="entry name" value="TopoII_Trans_DNA_gyrase"/>
    <property type="match status" value="1"/>
</dbReference>
<dbReference type="CDD" id="cd03366">
    <property type="entry name" value="TOPRIM_TopoIIA_GyrB"/>
    <property type="match status" value="1"/>
</dbReference>
<dbReference type="Pfam" id="PF00986">
    <property type="entry name" value="DNA_gyraseB_C"/>
    <property type="match status" value="1"/>
</dbReference>
<dbReference type="InterPro" id="IPR020568">
    <property type="entry name" value="Ribosomal_Su5_D2-typ_SF"/>
</dbReference>
<dbReference type="Proteomes" id="UP001161406">
    <property type="component" value="Unassembled WGS sequence"/>
</dbReference>
<dbReference type="SMART" id="SM00387">
    <property type="entry name" value="HATPase_c"/>
    <property type="match status" value="1"/>
</dbReference>
<organism evidence="13 14">
    <name type="scientific">Devosia yakushimensis</name>
    <dbReference type="NCBI Taxonomy" id="470028"/>
    <lineage>
        <taxon>Bacteria</taxon>
        <taxon>Pseudomonadati</taxon>
        <taxon>Pseudomonadota</taxon>
        <taxon>Alphaproteobacteria</taxon>
        <taxon>Hyphomicrobiales</taxon>
        <taxon>Devosiaceae</taxon>
        <taxon>Devosia</taxon>
    </lineage>
</organism>
<dbReference type="Pfam" id="PF01751">
    <property type="entry name" value="Toprim"/>
    <property type="match status" value="1"/>
</dbReference>
<dbReference type="RefSeq" id="WP_284394476.1">
    <property type="nucleotide sequence ID" value="NZ_BSNG01000004.1"/>
</dbReference>
<protein>
    <recommendedName>
        <fullName evidence="11">DNA gyrase subunit B</fullName>
        <ecNumber evidence="11">5.6.2.2</ecNumber>
    </recommendedName>
</protein>
<dbReference type="NCBIfam" id="NF011501">
    <property type="entry name" value="PRK14939.1"/>
    <property type="match status" value="1"/>
</dbReference>
<dbReference type="InterPro" id="IPR036890">
    <property type="entry name" value="HATPase_C_sf"/>
</dbReference>
<dbReference type="InterPro" id="IPR049353">
    <property type="entry name" value="GyrB_hook"/>
</dbReference>
<dbReference type="Pfam" id="PF00204">
    <property type="entry name" value="DNA_gyraseB"/>
    <property type="match status" value="1"/>
</dbReference>
<accession>A0ABQ5UKB5</accession>
<dbReference type="PROSITE" id="PS50880">
    <property type="entry name" value="TOPRIM"/>
    <property type="match status" value="1"/>
</dbReference>
<keyword evidence="10 11" id="KW-0413">Isomerase</keyword>
<comment type="subunit">
    <text evidence="11">Heterotetramer, composed of two GyrA and two GyrB chains. In the heterotetramer, GyrA contains the active site tyrosine that forms a transient covalent intermediate with DNA, while GyrB binds cofactors and catalyzes ATP hydrolysis.</text>
</comment>
<feature type="domain" description="Toprim" evidence="12">
    <location>
        <begin position="427"/>
        <end position="542"/>
    </location>
</feature>
<keyword evidence="4 11" id="KW-0479">Metal-binding</keyword>
<sequence length="808" mass="88512">MTDSENPIPAEYGADSIKVLKGLDAVRKRPGMYIGDTDDGSGLHHMVYEVVDNAIDEALAGHADLVTVTLNADGSVTVTDNGRGIPTGIHKEEGVSAAEVIMTQLHAGGKFDQNSYKVSGGLHGVGVSVVNALSVWLRLKIRSGGQIHEMSFTHGDADAPLKVTGTYEGRTGTEVSFMPSSDTFTMIEFDFKTLEHRLRELAFLNSGVHILLADRRHPEPVDIDLFYEGGLEAFVNYLDKSKAAVIDRPITMISEKDGITVEVALQWNDSYHENVLCFTNNIPQRDGGTHLAGLRGALTRQVVGYAESSGISKREKVSVTGDDTREGLTCVLSVKVPDPKFSSQTKDKLVSSEVRPVVENIVNEKLGQWFEEHPNEAKIIVGKVAEAAAAREAARKARELTRRKGALEISSLPGKLADCQERDPAKSEIFIVEGDSAGGSAKQGRDRSNQAVLPLRGKILNVERARFDRMISSDQVGTLITALGTGIGREEFNADKLRYHKIIIMTDADVDGAHIRTLLLTFFYRQTPELLERGHIYIAQPPLYKATRGRSEQYLKDEDALTDYLIDAGLEEAVFTTRDGHQHGGPDLRAILQQARGIVGAIDNLNTRYNRNLVEQAAIVGGLDPDGLANAEKMAEVLKRVGNRLDRISDEWEQGWTGEVTDADELAFSRTVRGVAERHLLDKALLISADARKLRQLADRLDEIYGGVPTLVRKGETIPIYGPASLFKAVTDAGRKGVSLQRYKGLGEMNASQLWETTLDPNARTLLKVEIDETTEADAIFTALMGDLVEPRRDFIQDNALSVSNLDV</sequence>
<dbReference type="InterPro" id="IPR006171">
    <property type="entry name" value="TOPRIM_dom"/>
</dbReference>
<dbReference type="EMBL" id="BSNG01000004">
    <property type="protein sequence ID" value="GLQ12473.1"/>
    <property type="molecule type" value="Genomic_DNA"/>
</dbReference>
<dbReference type="PANTHER" id="PTHR45866:SF1">
    <property type="entry name" value="DNA GYRASE SUBUNIT B, MITOCHONDRIAL"/>
    <property type="match status" value="1"/>
</dbReference>
<dbReference type="NCBIfam" id="TIGR01059">
    <property type="entry name" value="gyrB"/>
    <property type="match status" value="1"/>
</dbReference>
<evidence type="ECO:0000256" key="1">
    <source>
        <dbReference type="ARBA" id="ARBA00000185"/>
    </source>
</evidence>
<evidence type="ECO:0000256" key="9">
    <source>
        <dbReference type="ARBA" id="ARBA00023125"/>
    </source>
</evidence>
<reference evidence="13" key="1">
    <citation type="journal article" date="2014" name="Int. J. Syst. Evol. Microbiol.">
        <title>Complete genome of a new Firmicutes species belonging to the dominant human colonic microbiota ('Ruminococcus bicirculans') reveals two chromosomes and a selective capacity to utilize plant glucans.</title>
        <authorList>
            <consortium name="NISC Comparative Sequencing Program"/>
            <person name="Wegmann U."/>
            <person name="Louis P."/>
            <person name="Goesmann A."/>
            <person name="Henrissat B."/>
            <person name="Duncan S.H."/>
            <person name="Flint H.J."/>
        </authorList>
    </citation>
    <scope>NUCLEOTIDE SEQUENCE</scope>
    <source>
        <strain evidence="13">NBRC 103855</strain>
    </source>
</reference>
<dbReference type="CDD" id="cd16928">
    <property type="entry name" value="HATPase_GyrB-like"/>
    <property type="match status" value="1"/>
</dbReference>
<evidence type="ECO:0000256" key="10">
    <source>
        <dbReference type="ARBA" id="ARBA00023235"/>
    </source>
</evidence>
<dbReference type="InterPro" id="IPR018522">
    <property type="entry name" value="TopoIIA_CS"/>
</dbReference>
<dbReference type="Pfam" id="PF02518">
    <property type="entry name" value="HATPase_c"/>
    <property type="match status" value="1"/>
</dbReference>
<dbReference type="PROSITE" id="PS00177">
    <property type="entry name" value="TOPOISOMERASE_II"/>
    <property type="match status" value="1"/>
</dbReference>
<dbReference type="NCBIfam" id="NF004189">
    <property type="entry name" value="PRK05644.1"/>
    <property type="match status" value="1"/>
</dbReference>
<dbReference type="Gene3D" id="3.30.230.10">
    <property type="match status" value="1"/>
</dbReference>
<evidence type="ECO:0000313" key="14">
    <source>
        <dbReference type="Proteomes" id="UP001161406"/>
    </source>
</evidence>
<proteinExistence type="inferred from homology"/>
<dbReference type="PANTHER" id="PTHR45866">
    <property type="entry name" value="DNA GYRASE/TOPOISOMERASE SUBUNIT B"/>
    <property type="match status" value="1"/>
</dbReference>
<dbReference type="PRINTS" id="PR00418">
    <property type="entry name" value="TPI2FAMILY"/>
</dbReference>
<keyword evidence="14" id="KW-1185">Reference proteome</keyword>
<evidence type="ECO:0000256" key="8">
    <source>
        <dbReference type="ARBA" id="ARBA00023029"/>
    </source>
</evidence>
<reference evidence="13" key="2">
    <citation type="submission" date="2023-01" db="EMBL/GenBank/DDBJ databases">
        <title>Draft genome sequence of Devosia yakushimensis strain NBRC 103855.</title>
        <authorList>
            <person name="Sun Q."/>
            <person name="Mori K."/>
        </authorList>
    </citation>
    <scope>NUCLEOTIDE SEQUENCE</scope>
    <source>
        <strain evidence="13">NBRC 103855</strain>
    </source>
</reference>
<keyword evidence="3 11" id="KW-0963">Cytoplasm</keyword>
<dbReference type="SMART" id="SM00433">
    <property type="entry name" value="TOP2c"/>
    <property type="match status" value="1"/>
</dbReference>
<dbReference type="InterPro" id="IPR003594">
    <property type="entry name" value="HATPase_dom"/>
</dbReference>
<evidence type="ECO:0000256" key="2">
    <source>
        <dbReference type="ARBA" id="ARBA00010708"/>
    </source>
</evidence>
<keyword evidence="5 11" id="KW-0547">Nucleotide-binding</keyword>
<keyword evidence="9" id="KW-0238">DNA-binding</keyword>
<dbReference type="EC" id="5.6.2.2" evidence="11"/>
<keyword evidence="6 11" id="KW-0067">ATP-binding</keyword>
<evidence type="ECO:0000256" key="7">
    <source>
        <dbReference type="ARBA" id="ARBA00022842"/>
    </source>
</evidence>
<comment type="similarity">
    <text evidence="2 11">Belongs to the type II topoisomerase GyrB family.</text>
</comment>
<dbReference type="HAMAP" id="MF_01898">
    <property type="entry name" value="GyrB"/>
    <property type="match status" value="1"/>
</dbReference>
<gene>
    <name evidence="11 13" type="primary">gyrB</name>
    <name evidence="13" type="ORF">GCM10007913_44060</name>
</gene>
<comment type="function">
    <text evidence="11">A type II topoisomerase that negatively supercoils closed circular double-stranded (ds) DNA in an ATP-dependent manner to modulate DNA topology and maintain chromosomes in an underwound state. Negative supercoiling favors strand separation, and DNA replication, transcription, recombination and repair, all of which involve strand separation. Also able to catalyze the interconversion of other topological isomers of dsDNA rings, including catenanes and knotted rings. Type II topoisomerases break and join 2 DNA strands simultaneously in an ATP-dependent manner.</text>
</comment>
<feature type="site" description="Interaction with DNA" evidence="11">
    <location>
        <position position="458"/>
    </location>
</feature>
<evidence type="ECO:0000313" key="13">
    <source>
        <dbReference type="EMBL" id="GLQ12473.1"/>
    </source>
</evidence>
<keyword evidence="8 11" id="KW-0799">Topoisomerase</keyword>
<comment type="subcellular location">
    <subcellularLocation>
        <location evidence="11">Cytoplasm</location>
    </subcellularLocation>
</comment>
<dbReference type="InterPro" id="IPR000565">
    <property type="entry name" value="Topo_IIA_B"/>
</dbReference>
<feature type="binding site" evidence="11">
    <location>
        <position position="433"/>
    </location>
    <ligand>
        <name>Mg(2+)</name>
        <dbReference type="ChEBI" id="CHEBI:18420"/>
        <label>1</label>
        <note>catalytic</note>
    </ligand>
</feature>
<evidence type="ECO:0000256" key="11">
    <source>
        <dbReference type="HAMAP-Rule" id="MF_01898"/>
    </source>
</evidence>
<dbReference type="InterPro" id="IPR013760">
    <property type="entry name" value="Topo_IIA-like_dom_sf"/>
</dbReference>
<evidence type="ECO:0000256" key="3">
    <source>
        <dbReference type="ARBA" id="ARBA00022490"/>
    </source>
</evidence>
<dbReference type="InterPro" id="IPR014721">
    <property type="entry name" value="Ribsml_uS5_D2-typ_fold_subgr"/>
</dbReference>
<evidence type="ECO:0000256" key="4">
    <source>
        <dbReference type="ARBA" id="ARBA00022723"/>
    </source>
</evidence>
<feature type="site" description="Interaction with DNA" evidence="11">
    <location>
        <position position="461"/>
    </location>
</feature>
<comment type="cofactor">
    <cofactor evidence="11">
        <name>Mg(2+)</name>
        <dbReference type="ChEBI" id="CHEBI:18420"/>
    </cofactor>
    <cofactor evidence="11">
        <name>Mn(2+)</name>
        <dbReference type="ChEBI" id="CHEBI:29035"/>
    </cofactor>
    <cofactor evidence="11">
        <name>Ca(2+)</name>
        <dbReference type="ChEBI" id="CHEBI:29108"/>
    </cofactor>
    <text evidence="11">Binds two Mg(2+) per subunit. The magnesium ions form salt bridges with both the protein and the DNA. Can also accept other divalent metal cations, such as Mn(2+) or Ca(2+).</text>
</comment>
<dbReference type="SUPFAM" id="SSF54211">
    <property type="entry name" value="Ribosomal protein S5 domain 2-like"/>
    <property type="match status" value="1"/>
</dbReference>
<dbReference type="SUPFAM" id="SSF56719">
    <property type="entry name" value="Type II DNA topoisomerase"/>
    <property type="match status" value="1"/>
</dbReference>
<feature type="binding site" evidence="11">
    <location>
        <position position="507"/>
    </location>
    <ligand>
        <name>Mg(2+)</name>
        <dbReference type="ChEBI" id="CHEBI:18420"/>
        <label>2</label>
    </ligand>
</feature>
<feature type="binding site" evidence="11">
    <location>
        <position position="507"/>
    </location>
    <ligand>
        <name>Mg(2+)</name>
        <dbReference type="ChEBI" id="CHEBI:18420"/>
        <label>1</label>
        <note>catalytic</note>
    </ligand>
</feature>
<dbReference type="Pfam" id="PF21249">
    <property type="entry name" value="GyrB_hook"/>
    <property type="match status" value="1"/>
</dbReference>
<dbReference type="PRINTS" id="PR01159">
    <property type="entry name" value="DNAGYRASEB"/>
</dbReference>
<evidence type="ECO:0000256" key="5">
    <source>
        <dbReference type="ARBA" id="ARBA00022741"/>
    </source>
</evidence>
<evidence type="ECO:0000256" key="6">
    <source>
        <dbReference type="ARBA" id="ARBA00022840"/>
    </source>
</evidence>
<comment type="miscellaneous">
    <text evidence="11">Few gyrases are as efficient as E.coli at forming negative supercoils. Not all organisms have 2 type II topoisomerases; in organisms with a single type II topoisomerase this enzyme also has to decatenate newly replicated chromosomes.</text>
</comment>